<dbReference type="PATRIC" id="fig|1423776.4.peg.817"/>
<name>A0A0R1LPS6_9LACO</name>
<feature type="transmembrane region" description="Helical" evidence="1">
    <location>
        <begin position="6"/>
        <end position="28"/>
    </location>
</feature>
<dbReference type="AlphaFoldDB" id="A0A0R1LPS6"/>
<reference evidence="2 3" key="1">
    <citation type="journal article" date="2015" name="Genome Announc.">
        <title>Expanding the biotechnology potential of lactobacilli through comparative genomics of 213 strains and associated genera.</title>
        <authorList>
            <person name="Sun Z."/>
            <person name="Harris H.M."/>
            <person name="McCann A."/>
            <person name="Guo C."/>
            <person name="Argimon S."/>
            <person name="Zhang W."/>
            <person name="Yang X."/>
            <person name="Jeffery I.B."/>
            <person name="Cooney J.C."/>
            <person name="Kagawa T.F."/>
            <person name="Liu W."/>
            <person name="Song Y."/>
            <person name="Salvetti E."/>
            <person name="Wrobel A."/>
            <person name="Rasinkangas P."/>
            <person name="Parkhill J."/>
            <person name="Rea M.C."/>
            <person name="O'Sullivan O."/>
            <person name="Ritari J."/>
            <person name="Douillard F.P."/>
            <person name="Paul Ross R."/>
            <person name="Yang R."/>
            <person name="Briner A.E."/>
            <person name="Felis G.E."/>
            <person name="de Vos W.M."/>
            <person name="Barrangou R."/>
            <person name="Klaenhammer T.R."/>
            <person name="Caufield P.W."/>
            <person name="Cui Y."/>
            <person name="Zhang H."/>
            <person name="O'Toole P.W."/>
        </authorList>
    </citation>
    <scope>NUCLEOTIDE SEQUENCE [LARGE SCALE GENOMIC DNA]</scope>
    <source>
        <strain evidence="2 3">DSM 19909</strain>
    </source>
</reference>
<dbReference type="EMBL" id="AZEE01000028">
    <property type="protein sequence ID" value="KRK97838.1"/>
    <property type="molecule type" value="Genomic_DNA"/>
</dbReference>
<accession>A0A0R1LPS6</accession>
<comment type="caution">
    <text evidence="2">The sequence shown here is derived from an EMBL/GenBank/DDBJ whole genome shotgun (WGS) entry which is preliminary data.</text>
</comment>
<keyword evidence="1" id="KW-0812">Transmembrane</keyword>
<keyword evidence="1" id="KW-1133">Transmembrane helix</keyword>
<keyword evidence="1" id="KW-0472">Membrane</keyword>
<evidence type="ECO:0000313" key="2">
    <source>
        <dbReference type="EMBL" id="KRK97838.1"/>
    </source>
</evidence>
<dbReference type="STRING" id="1423776.FD04_GL000810"/>
<keyword evidence="3" id="KW-1185">Reference proteome</keyword>
<evidence type="ECO:0000313" key="3">
    <source>
        <dbReference type="Proteomes" id="UP000051160"/>
    </source>
</evidence>
<protein>
    <submittedName>
        <fullName evidence="2">Uncharacterized protein</fullName>
    </submittedName>
</protein>
<gene>
    <name evidence="2" type="ORF">FD04_GL000810</name>
</gene>
<proteinExistence type="predicted"/>
<organism evidence="2 3">
    <name type="scientific">Secundilactobacillus odoratitofui DSM 19909 = JCM 15043</name>
    <dbReference type="NCBI Taxonomy" id="1423776"/>
    <lineage>
        <taxon>Bacteria</taxon>
        <taxon>Bacillati</taxon>
        <taxon>Bacillota</taxon>
        <taxon>Bacilli</taxon>
        <taxon>Lactobacillales</taxon>
        <taxon>Lactobacillaceae</taxon>
        <taxon>Secundilactobacillus</taxon>
    </lineage>
</organism>
<dbReference type="Proteomes" id="UP000051160">
    <property type="component" value="Unassembled WGS sequence"/>
</dbReference>
<dbReference type="RefSeq" id="WP_235805659.1">
    <property type="nucleotide sequence ID" value="NZ_AZEE01000028.1"/>
</dbReference>
<sequence length="192" mass="22296">MQSDFQMFLLIAQFFSALATIIGIIIALQQFRTTNKNRSADLINKQFDYTSYALDLFFDQIQPSLRNIDFNAFDTNLKNISYTNDDSKIVTEILTKRITNFFLDDSDYSQVFASEITRVLLLISRLSGFIHYKKTNELQLLSVISYDISRFTNHPGILQYTQLMSSQTGNNNFEIVFKTTDAYLKSRRLQND</sequence>
<evidence type="ECO:0000256" key="1">
    <source>
        <dbReference type="SAM" id="Phobius"/>
    </source>
</evidence>